<feature type="transmembrane region" description="Helical" evidence="1">
    <location>
        <begin position="305"/>
        <end position="326"/>
    </location>
</feature>
<dbReference type="PANTHER" id="PTHR43081:SF1">
    <property type="entry name" value="ADENYLATE CYCLASE, TERMINAL-DIFFERENTIATION SPECIFIC"/>
    <property type="match status" value="1"/>
</dbReference>
<keyword evidence="1" id="KW-0812">Transmembrane</keyword>
<reference evidence="3" key="1">
    <citation type="submission" date="2018-05" db="EMBL/GenBank/DDBJ databases">
        <authorList>
            <person name="Lanie J.A."/>
            <person name="Ng W.-L."/>
            <person name="Kazmierczak K.M."/>
            <person name="Andrzejewski T.M."/>
            <person name="Davidsen T.M."/>
            <person name="Wayne K.J."/>
            <person name="Tettelin H."/>
            <person name="Glass J.I."/>
            <person name="Rusch D."/>
            <person name="Podicherti R."/>
            <person name="Tsui H.-C.T."/>
            <person name="Winkler M.E."/>
        </authorList>
    </citation>
    <scope>NUCLEOTIDE SEQUENCE</scope>
</reference>
<dbReference type="CDD" id="cd07302">
    <property type="entry name" value="CHD"/>
    <property type="match status" value="1"/>
</dbReference>
<keyword evidence="1" id="KW-0472">Membrane</keyword>
<dbReference type="InterPro" id="IPR029787">
    <property type="entry name" value="Nucleotide_cyclase"/>
</dbReference>
<dbReference type="InterPro" id="IPR050697">
    <property type="entry name" value="Adenylyl/Guanylyl_Cyclase_3/4"/>
</dbReference>
<organism evidence="3">
    <name type="scientific">marine metagenome</name>
    <dbReference type="NCBI Taxonomy" id="408172"/>
    <lineage>
        <taxon>unclassified sequences</taxon>
        <taxon>metagenomes</taxon>
        <taxon>ecological metagenomes</taxon>
    </lineage>
</organism>
<dbReference type="PROSITE" id="PS50125">
    <property type="entry name" value="GUANYLATE_CYCLASE_2"/>
    <property type="match status" value="1"/>
</dbReference>
<accession>A0A382B5G3</accession>
<dbReference type="GO" id="GO:0035556">
    <property type="term" value="P:intracellular signal transduction"/>
    <property type="evidence" value="ECO:0007669"/>
    <property type="project" value="InterPro"/>
</dbReference>
<dbReference type="InterPro" id="IPR007890">
    <property type="entry name" value="CHASE2"/>
</dbReference>
<keyword evidence="1" id="KW-1133">Transmembrane helix</keyword>
<dbReference type="Pfam" id="PF05226">
    <property type="entry name" value="CHASE2"/>
    <property type="match status" value="1"/>
</dbReference>
<dbReference type="Gene3D" id="3.30.70.1230">
    <property type="entry name" value="Nucleotide cyclase"/>
    <property type="match status" value="1"/>
</dbReference>
<dbReference type="PANTHER" id="PTHR43081">
    <property type="entry name" value="ADENYLATE CYCLASE, TERMINAL-DIFFERENTIATION SPECIFIC-RELATED"/>
    <property type="match status" value="1"/>
</dbReference>
<feature type="domain" description="Guanylate cyclase" evidence="2">
    <location>
        <begin position="424"/>
        <end position="560"/>
    </location>
</feature>
<feature type="transmembrane region" description="Helical" evidence="1">
    <location>
        <begin position="359"/>
        <end position="383"/>
    </location>
</feature>
<dbReference type="SMART" id="SM00044">
    <property type="entry name" value="CYCc"/>
    <property type="match status" value="1"/>
</dbReference>
<dbReference type="SUPFAM" id="SSF55073">
    <property type="entry name" value="Nucleotide cyclase"/>
    <property type="match status" value="1"/>
</dbReference>
<dbReference type="EMBL" id="UINC01028090">
    <property type="protein sequence ID" value="SVB08467.1"/>
    <property type="molecule type" value="Genomic_DNA"/>
</dbReference>
<name>A0A382B5G3_9ZZZZ</name>
<dbReference type="SMART" id="SM01080">
    <property type="entry name" value="CHASE2"/>
    <property type="match status" value="1"/>
</dbReference>
<gene>
    <name evidence="3" type="ORF">METZ01_LOCUS161321</name>
</gene>
<feature type="non-terminal residue" evidence="3">
    <location>
        <position position="1"/>
    </location>
</feature>
<sequence>VKKLAVIVPLLLALLLTFVHYNGGQVVETAKLKQFDLLQQTDEPVLSTDIGILTIDEEAIEKYGQWPWSREVLGDLVWNLREAGAGIIVIPILFSEEDRLGGDDNFVSALPSNGVVIAQVGSSQVNKNGVPRGVAKIGDPLPFLFEWGGMLGPIPLLGLNADGVGVLNTVPEIDGVVRRLPLMMRIGEEVYPSIAVEVLRVATGNPSYQVKANVGGISAVRVKGFPVMKTDQNARIWLRWNKEFDTLSAASTDLSSFAGRTVIIGATAEGVGGMIASPTGPQYNYIPAAVSLQTLIEGETIQRPYWAHTAELLTTLLLGIFIVVLVRFTPYWLIGLFFAVDIGVLVYGSLYAWQNYLYLLNMTMALTTTLLVGLVAVFGRFIIEFKAKQLIKKQFEHYLDPRQVAILQKNPDMLKLGGDRKEMSFLFSDIVGFTPISEHFKNNDDPEGLCELINDYLDRMTRIINDNGGCVDKYMGDCIMAFWNAPIPCENHAEMAVKSSIEIAIETDILKTELASKGLPEIKIGSGVNTGDCIVGNMGSKTRFDYSCIGDAVNLAARLEAQTRQYPNCTTLYSSYTMEQLPENMKSVEIDKVKVKGKDELVTIYSPTE</sequence>
<protein>
    <recommendedName>
        <fullName evidence="2">Guanylate cyclase domain-containing protein</fullName>
    </recommendedName>
</protein>
<feature type="transmembrane region" description="Helical" evidence="1">
    <location>
        <begin position="333"/>
        <end position="353"/>
    </location>
</feature>
<dbReference type="AlphaFoldDB" id="A0A382B5G3"/>
<dbReference type="InterPro" id="IPR001054">
    <property type="entry name" value="A/G_cyclase"/>
</dbReference>
<proteinExistence type="predicted"/>
<evidence type="ECO:0000259" key="2">
    <source>
        <dbReference type="PROSITE" id="PS50125"/>
    </source>
</evidence>
<dbReference type="Pfam" id="PF00211">
    <property type="entry name" value="Guanylate_cyc"/>
    <property type="match status" value="1"/>
</dbReference>
<dbReference type="GO" id="GO:0006171">
    <property type="term" value="P:cAMP biosynthetic process"/>
    <property type="evidence" value="ECO:0007669"/>
    <property type="project" value="TreeGrafter"/>
</dbReference>
<evidence type="ECO:0000256" key="1">
    <source>
        <dbReference type="SAM" id="Phobius"/>
    </source>
</evidence>
<evidence type="ECO:0000313" key="3">
    <source>
        <dbReference type="EMBL" id="SVB08467.1"/>
    </source>
</evidence>